<feature type="region of interest" description="Disordered" evidence="1">
    <location>
        <begin position="1"/>
        <end position="32"/>
    </location>
</feature>
<proteinExistence type="predicted"/>
<keyword evidence="3" id="KW-1185">Reference proteome</keyword>
<sequence>MTTPAAAPSDATTCRYPGCEEPPGTPAGPGRPPAYCDDLGHNAVTAFRERKRLEAQARGETPQQPDDLERPVTMSQARGTELLRSAEQLAERVIAEMGRMLGELRTVTDPDAAAAEVTAD</sequence>
<gene>
    <name evidence="2" type="ORF">ACFQ08_38500</name>
</gene>
<evidence type="ECO:0000313" key="3">
    <source>
        <dbReference type="Proteomes" id="UP001597024"/>
    </source>
</evidence>
<organism evidence="2 3">
    <name type="scientific">Streptosporangium algeriense</name>
    <dbReference type="NCBI Taxonomy" id="1682748"/>
    <lineage>
        <taxon>Bacteria</taxon>
        <taxon>Bacillati</taxon>
        <taxon>Actinomycetota</taxon>
        <taxon>Actinomycetes</taxon>
        <taxon>Streptosporangiales</taxon>
        <taxon>Streptosporangiaceae</taxon>
        <taxon>Streptosporangium</taxon>
    </lineage>
</organism>
<feature type="compositionally biased region" description="Low complexity" evidence="1">
    <location>
        <begin position="1"/>
        <end position="22"/>
    </location>
</feature>
<dbReference type="Proteomes" id="UP001597024">
    <property type="component" value="Unassembled WGS sequence"/>
</dbReference>
<name>A0ABW3E6D7_9ACTN</name>
<reference evidence="3" key="1">
    <citation type="journal article" date="2019" name="Int. J. Syst. Evol. Microbiol.">
        <title>The Global Catalogue of Microorganisms (GCM) 10K type strain sequencing project: providing services to taxonomists for standard genome sequencing and annotation.</title>
        <authorList>
            <consortium name="The Broad Institute Genomics Platform"/>
            <consortium name="The Broad Institute Genome Sequencing Center for Infectious Disease"/>
            <person name="Wu L."/>
            <person name="Ma J."/>
        </authorList>
    </citation>
    <scope>NUCLEOTIDE SEQUENCE [LARGE SCALE GENOMIC DNA]</scope>
    <source>
        <strain evidence="3">CCUG 62974</strain>
    </source>
</reference>
<comment type="caution">
    <text evidence="2">The sequence shown here is derived from an EMBL/GenBank/DDBJ whole genome shotgun (WGS) entry which is preliminary data.</text>
</comment>
<feature type="non-terminal residue" evidence="2">
    <location>
        <position position="120"/>
    </location>
</feature>
<protein>
    <submittedName>
        <fullName evidence="2">Uncharacterized protein</fullName>
    </submittedName>
</protein>
<evidence type="ECO:0000256" key="1">
    <source>
        <dbReference type="SAM" id="MobiDB-lite"/>
    </source>
</evidence>
<feature type="compositionally biased region" description="Pro residues" evidence="1">
    <location>
        <begin position="23"/>
        <end position="32"/>
    </location>
</feature>
<accession>A0ABW3E6D7</accession>
<dbReference type="EMBL" id="JBHTHX010002464">
    <property type="protein sequence ID" value="MFD0890468.1"/>
    <property type="molecule type" value="Genomic_DNA"/>
</dbReference>
<evidence type="ECO:0000313" key="2">
    <source>
        <dbReference type="EMBL" id="MFD0890468.1"/>
    </source>
</evidence>